<keyword evidence="4" id="KW-1185">Reference proteome</keyword>
<sequence>MKFLVTPSLLLSLAVASPLQPRQAVKLEARAHTVPIASESASSHKWPEVSASSFPIHESCNASQTIALEKGLADTIKLAHSAQAHLLRWGSNSPQVQAYFGNGTTATPIGWYQRVIAATRGDMLFRCDDPDQNCATQSGWAGHWRGSNATQETVICPLSFARRQPLENLCLNGYTVAASPLNTYWAVDLLHRLFHIPAIAEEFVEHYAEDYEEVLELAETNSTWSGFDSDALQYFAIDVYAYDVAAPGVGCTGGEPEHNHAHVAPSASQTATENAVSSTAAIVRPPSATPSSTTLVTTTAIAVSSTAAAGLAPSPTASIGCSPHGDHWHCEGPAPTSA</sequence>
<evidence type="ECO:0000259" key="2">
    <source>
        <dbReference type="Pfam" id="PF13933"/>
    </source>
</evidence>
<organism evidence="3 4">
    <name type="scientific">Tothia fuscella</name>
    <dbReference type="NCBI Taxonomy" id="1048955"/>
    <lineage>
        <taxon>Eukaryota</taxon>
        <taxon>Fungi</taxon>
        <taxon>Dikarya</taxon>
        <taxon>Ascomycota</taxon>
        <taxon>Pezizomycotina</taxon>
        <taxon>Dothideomycetes</taxon>
        <taxon>Pleosporomycetidae</taxon>
        <taxon>Venturiales</taxon>
        <taxon>Cylindrosympodiaceae</taxon>
        <taxon>Tothia</taxon>
    </lineage>
</organism>
<dbReference type="InterPro" id="IPR039124">
    <property type="entry name" value="PRA1-like"/>
</dbReference>
<dbReference type="AlphaFoldDB" id="A0A9P4P3Z8"/>
<dbReference type="InterPro" id="IPR024079">
    <property type="entry name" value="MetalloPept_cat_dom_sf"/>
</dbReference>
<proteinExistence type="predicted"/>
<dbReference type="OrthoDB" id="4689212at2759"/>
<dbReference type="Pfam" id="PF13933">
    <property type="entry name" value="HRXXH"/>
    <property type="match status" value="1"/>
</dbReference>
<protein>
    <submittedName>
        <fullName evidence="3">Zincin</fullName>
    </submittedName>
</protein>
<evidence type="ECO:0000313" key="3">
    <source>
        <dbReference type="EMBL" id="KAF2436935.1"/>
    </source>
</evidence>
<feature type="signal peptide" evidence="1">
    <location>
        <begin position="1"/>
        <end position="16"/>
    </location>
</feature>
<keyword evidence="1" id="KW-0732">Signal</keyword>
<dbReference type="CDD" id="cd11307">
    <property type="entry name" value="M35_Asp_f2_like"/>
    <property type="match status" value="1"/>
</dbReference>
<gene>
    <name evidence="3" type="ORF">EJ08DRAFT_655091</name>
</gene>
<dbReference type="Proteomes" id="UP000800235">
    <property type="component" value="Unassembled WGS sequence"/>
</dbReference>
<dbReference type="GO" id="GO:0008237">
    <property type="term" value="F:metallopeptidase activity"/>
    <property type="evidence" value="ECO:0007669"/>
    <property type="project" value="InterPro"/>
</dbReference>
<feature type="domain" description="Putative peptidase" evidence="2">
    <location>
        <begin position="21"/>
        <end position="253"/>
    </location>
</feature>
<evidence type="ECO:0000256" key="1">
    <source>
        <dbReference type="SAM" id="SignalP"/>
    </source>
</evidence>
<evidence type="ECO:0000313" key="4">
    <source>
        <dbReference type="Proteomes" id="UP000800235"/>
    </source>
</evidence>
<dbReference type="GO" id="GO:0005576">
    <property type="term" value="C:extracellular region"/>
    <property type="evidence" value="ECO:0007669"/>
    <property type="project" value="TreeGrafter"/>
</dbReference>
<dbReference type="PANTHER" id="PTHR39399:SF1">
    <property type="entry name" value="PROTEIN ZPS1"/>
    <property type="match status" value="1"/>
</dbReference>
<comment type="caution">
    <text evidence="3">The sequence shown here is derived from an EMBL/GenBank/DDBJ whole genome shotgun (WGS) entry which is preliminary data.</text>
</comment>
<reference evidence="3" key="1">
    <citation type="journal article" date="2020" name="Stud. Mycol.">
        <title>101 Dothideomycetes genomes: a test case for predicting lifestyles and emergence of pathogens.</title>
        <authorList>
            <person name="Haridas S."/>
            <person name="Albert R."/>
            <person name="Binder M."/>
            <person name="Bloem J."/>
            <person name="Labutti K."/>
            <person name="Salamov A."/>
            <person name="Andreopoulos B."/>
            <person name="Baker S."/>
            <person name="Barry K."/>
            <person name="Bills G."/>
            <person name="Bluhm B."/>
            <person name="Cannon C."/>
            <person name="Castanera R."/>
            <person name="Culley D."/>
            <person name="Daum C."/>
            <person name="Ezra D."/>
            <person name="Gonzalez J."/>
            <person name="Henrissat B."/>
            <person name="Kuo A."/>
            <person name="Liang C."/>
            <person name="Lipzen A."/>
            <person name="Lutzoni F."/>
            <person name="Magnuson J."/>
            <person name="Mondo S."/>
            <person name="Nolan M."/>
            <person name="Ohm R."/>
            <person name="Pangilinan J."/>
            <person name="Park H.-J."/>
            <person name="Ramirez L."/>
            <person name="Alfaro M."/>
            <person name="Sun H."/>
            <person name="Tritt A."/>
            <person name="Yoshinaga Y."/>
            <person name="Zwiers L.-H."/>
            <person name="Turgeon B."/>
            <person name="Goodwin S."/>
            <person name="Spatafora J."/>
            <person name="Crous P."/>
            <person name="Grigoriev I."/>
        </authorList>
    </citation>
    <scope>NUCLEOTIDE SEQUENCE</scope>
    <source>
        <strain evidence="3">CBS 130266</strain>
    </source>
</reference>
<dbReference type="EMBL" id="MU007009">
    <property type="protein sequence ID" value="KAF2436935.1"/>
    <property type="molecule type" value="Genomic_DNA"/>
</dbReference>
<dbReference type="SUPFAM" id="SSF55486">
    <property type="entry name" value="Metalloproteases ('zincins'), catalytic domain"/>
    <property type="match status" value="1"/>
</dbReference>
<name>A0A9P4P3Z8_9PEZI</name>
<dbReference type="PANTHER" id="PTHR39399">
    <property type="entry name" value="PROTEIN ZPS1"/>
    <property type="match status" value="1"/>
</dbReference>
<dbReference type="GO" id="GO:0005178">
    <property type="term" value="F:integrin binding"/>
    <property type="evidence" value="ECO:0007669"/>
    <property type="project" value="TreeGrafter"/>
</dbReference>
<dbReference type="GO" id="GO:0009986">
    <property type="term" value="C:cell surface"/>
    <property type="evidence" value="ECO:0007669"/>
    <property type="project" value="TreeGrafter"/>
</dbReference>
<dbReference type="GO" id="GO:0008270">
    <property type="term" value="F:zinc ion binding"/>
    <property type="evidence" value="ECO:0007669"/>
    <property type="project" value="TreeGrafter"/>
</dbReference>
<dbReference type="GO" id="GO:0009277">
    <property type="term" value="C:fungal-type cell wall"/>
    <property type="evidence" value="ECO:0007669"/>
    <property type="project" value="TreeGrafter"/>
</dbReference>
<feature type="chain" id="PRO_5040490703" evidence="1">
    <location>
        <begin position="17"/>
        <end position="338"/>
    </location>
</feature>
<dbReference type="InterPro" id="IPR029482">
    <property type="entry name" value="HRXXH"/>
</dbReference>
<accession>A0A9P4P3Z8</accession>
<dbReference type="Gene3D" id="3.40.390.10">
    <property type="entry name" value="Collagenase (Catalytic Domain)"/>
    <property type="match status" value="1"/>
</dbReference>